<dbReference type="CDD" id="cd15787">
    <property type="entry name" value="YycH_N"/>
    <property type="match status" value="1"/>
</dbReference>
<sequence>MNQLRRIFGMKIKNLILPGLLGIAVVVSVVLSSSIWINPAHYRNSQQTSVSNNSIIDNKPMSYVYSPTQLIQTDENGKQNMLTNHSSNLISEIGNQMKNYDSKSVNKLSSGNIDEYKKFLGYKNSIILNYPAKISIKIFSKFINDSLSKGPNDSINRIVIPFDDSNEIYLLRDDGFHIYKVKFKDTNVSGLKDAIKNNVGTIPVKVKLVNKIPTIDFIKSFEMPQYGYLINKTSQNYYVTRLLPNLHNTNNIKRHRNSVVYNDQSSKQLTFYNNGEAEYFDSRPNFISSDFTQTLIDSYKNISKLSINDNLSNLRYFSYSPKNSTIIYRNYVEGFPIFNQNQYGAVQIKLVDNTSLRYNFSLNNLQIPVPTGGSNIKMKTTKEVVNSLAKSGYDVSKIGPIELGYQWSNSKDSNILVTLQPTWFVYYNGRWNNYNQMINKVGY</sequence>
<protein>
    <recommendedName>
        <fullName evidence="1">Regulatory protein YycH domain-containing protein</fullName>
    </recommendedName>
</protein>
<feature type="domain" description="Regulatory protein YycH" evidence="1">
    <location>
        <begin position="20"/>
        <end position="433"/>
    </location>
</feature>
<evidence type="ECO:0000313" key="3">
    <source>
        <dbReference type="Proteomes" id="UP000784700"/>
    </source>
</evidence>
<accession>A0A9Q8MTV5</accession>
<name>A0A9Q8MTV5_9LACO</name>
<dbReference type="Pfam" id="PF07435">
    <property type="entry name" value="YycH"/>
    <property type="match status" value="1"/>
</dbReference>
<proteinExistence type="predicted"/>
<dbReference type="EMBL" id="QUBG01000003">
    <property type="protein sequence ID" value="TPR44286.1"/>
    <property type="molecule type" value="Genomic_DNA"/>
</dbReference>
<organism evidence="2 3">
    <name type="scientific">Apilactobacillus micheneri</name>
    <dbReference type="NCBI Taxonomy" id="1899430"/>
    <lineage>
        <taxon>Bacteria</taxon>
        <taxon>Bacillati</taxon>
        <taxon>Bacillota</taxon>
        <taxon>Bacilli</taxon>
        <taxon>Lactobacillales</taxon>
        <taxon>Lactobacillaceae</taxon>
        <taxon>Apilactobacillus</taxon>
    </lineage>
</organism>
<dbReference type="AlphaFoldDB" id="A0A9Q8MTV5"/>
<dbReference type="Proteomes" id="UP000784700">
    <property type="component" value="Unassembled WGS sequence"/>
</dbReference>
<dbReference type="Gene3D" id="3.10.450.310">
    <property type="match status" value="1"/>
</dbReference>
<dbReference type="InterPro" id="IPR009996">
    <property type="entry name" value="YycH"/>
</dbReference>
<evidence type="ECO:0000259" key="1">
    <source>
        <dbReference type="Pfam" id="PF07435"/>
    </source>
</evidence>
<evidence type="ECO:0000313" key="2">
    <source>
        <dbReference type="EMBL" id="TPR44286.1"/>
    </source>
</evidence>
<reference evidence="2" key="1">
    <citation type="submission" date="2018-08" db="EMBL/GenBank/DDBJ databases">
        <title>Comparative genomics of wild bee and flower associated Lactobacillus reveals potential adaptation to the bee host.</title>
        <authorList>
            <person name="Vuong H.Q."/>
            <person name="Mcfrederick Q.S."/>
        </authorList>
    </citation>
    <scope>NUCLEOTIDE SEQUENCE</scope>
    <source>
        <strain evidence="2">HV_63</strain>
    </source>
</reference>
<comment type="caution">
    <text evidence="2">The sequence shown here is derived from an EMBL/GenBank/DDBJ whole genome shotgun (WGS) entry which is preliminary data.</text>
</comment>
<gene>
    <name evidence="2" type="ORF">DY130_04395</name>
</gene>